<keyword evidence="1" id="KW-0812">Transmembrane</keyword>
<dbReference type="InterPro" id="IPR049820">
    <property type="entry name" value="Trnsprt_adja_ssu-like"/>
</dbReference>
<proteinExistence type="predicted"/>
<dbReference type="EMBL" id="CP146203">
    <property type="protein sequence ID" value="XBH21655.1"/>
    <property type="molecule type" value="Genomic_DNA"/>
</dbReference>
<evidence type="ECO:0000256" key="1">
    <source>
        <dbReference type="SAM" id="Phobius"/>
    </source>
</evidence>
<keyword evidence="1" id="KW-0472">Membrane</keyword>
<protein>
    <submittedName>
        <fullName evidence="2">Transporter small subunit</fullName>
    </submittedName>
</protein>
<name>A0AAU7DVC5_9MICO</name>
<gene>
    <name evidence="2" type="ORF">V5R04_00025</name>
</gene>
<feature type="transmembrane region" description="Helical" evidence="1">
    <location>
        <begin position="6"/>
        <end position="29"/>
    </location>
</feature>
<sequence>MSVFFLVLYVLIWPAIVAGTLFYITRAFFAEWKESRRRGERLV</sequence>
<reference evidence="2" key="1">
    <citation type="submission" date="2024-02" db="EMBL/GenBank/DDBJ databases">
        <title>Tomenella chthoni gen. nov. sp. nov., a member of the family Jonesiaceae isolated from bat guano.</title>
        <authorList>
            <person name="Miller S.L."/>
            <person name="King J."/>
            <person name="Sankaranarayanan K."/>
            <person name="Lawson P.A."/>
        </authorList>
    </citation>
    <scope>NUCLEOTIDE SEQUENCE</scope>
    <source>
        <strain evidence="2">BS-20</strain>
    </source>
</reference>
<keyword evidence="1" id="KW-1133">Transmembrane helix</keyword>
<evidence type="ECO:0000313" key="2">
    <source>
        <dbReference type="EMBL" id="XBH21655.1"/>
    </source>
</evidence>
<organism evidence="2">
    <name type="scientific">Jonesiaceae bacterium BS-20</name>
    <dbReference type="NCBI Taxonomy" id="3120821"/>
    <lineage>
        <taxon>Bacteria</taxon>
        <taxon>Bacillati</taxon>
        <taxon>Actinomycetota</taxon>
        <taxon>Actinomycetes</taxon>
        <taxon>Micrococcales</taxon>
        <taxon>Jonesiaceae</taxon>
    </lineage>
</organism>
<accession>A0AAU7DVC5</accession>
<dbReference type="AlphaFoldDB" id="A0AAU7DVC5"/>
<dbReference type="NCBIfam" id="NF038354">
    <property type="entry name" value="trnsprt_adja_43"/>
    <property type="match status" value="1"/>
</dbReference>